<dbReference type="GO" id="GO:0016791">
    <property type="term" value="F:phosphatase activity"/>
    <property type="evidence" value="ECO:0007669"/>
    <property type="project" value="TreeGrafter"/>
</dbReference>
<dbReference type="SFLD" id="SFLDS00003">
    <property type="entry name" value="Haloacid_Dehalogenase"/>
    <property type="match status" value="1"/>
</dbReference>
<protein>
    <submittedName>
        <fullName evidence="1">Uncharacterized protein</fullName>
    </submittedName>
</protein>
<accession>A0A1F5ZXM3</accession>
<name>A0A1F5ZXM3_9BACT</name>
<dbReference type="SFLD" id="SFLDG01140">
    <property type="entry name" value="C2.B:_Phosphomannomutase_and_P"/>
    <property type="match status" value="1"/>
</dbReference>
<dbReference type="PANTHER" id="PTHR10000">
    <property type="entry name" value="PHOSPHOSERINE PHOSPHATASE"/>
    <property type="match status" value="1"/>
</dbReference>
<dbReference type="GO" id="GO:0005829">
    <property type="term" value="C:cytosol"/>
    <property type="evidence" value="ECO:0007669"/>
    <property type="project" value="TreeGrafter"/>
</dbReference>
<dbReference type="AlphaFoldDB" id="A0A1F5ZXM3"/>
<dbReference type="Proteomes" id="UP000176923">
    <property type="component" value="Unassembled WGS sequence"/>
</dbReference>
<organism evidence="1 2">
    <name type="scientific">Candidatus Gottesmanbacteria bacterium RIFCSPHIGHO2_02_FULL_39_11</name>
    <dbReference type="NCBI Taxonomy" id="1798382"/>
    <lineage>
        <taxon>Bacteria</taxon>
        <taxon>Candidatus Gottesmaniibacteriota</taxon>
    </lineage>
</organism>
<comment type="caution">
    <text evidence="1">The sequence shown here is derived from an EMBL/GenBank/DDBJ whole genome shotgun (WGS) entry which is preliminary data.</text>
</comment>
<dbReference type="Gene3D" id="3.40.50.1000">
    <property type="entry name" value="HAD superfamily/HAD-like"/>
    <property type="match status" value="1"/>
</dbReference>
<proteinExistence type="predicted"/>
<dbReference type="NCBIfam" id="TIGR01484">
    <property type="entry name" value="HAD-SF-IIB"/>
    <property type="match status" value="1"/>
</dbReference>
<evidence type="ECO:0000313" key="2">
    <source>
        <dbReference type="Proteomes" id="UP000176923"/>
    </source>
</evidence>
<dbReference type="InterPro" id="IPR006379">
    <property type="entry name" value="HAD-SF_hydro_IIB"/>
</dbReference>
<dbReference type="InterPro" id="IPR023214">
    <property type="entry name" value="HAD_sf"/>
</dbReference>
<dbReference type="EMBL" id="MFJL01000003">
    <property type="protein sequence ID" value="OGG17095.1"/>
    <property type="molecule type" value="Genomic_DNA"/>
</dbReference>
<dbReference type="PANTHER" id="PTHR10000:SF8">
    <property type="entry name" value="HAD SUPERFAMILY HYDROLASE-LIKE, TYPE 3"/>
    <property type="match status" value="1"/>
</dbReference>
<evidence type="ECO:0000313" key="1">
    <source>
        <dbReference type="EMBL" id="OGG17095.1"/>
    </source>
</evidence>
<reference evidence="1 2" key="1">
    <citation type="journal article" date="2016" name="Nat. Commun.">
        <title>Thousands of microbial genomes shed light on interconnected biogeochemical processes in an aquifer system.</title>
        <authorList>
            <person name="Anantharaman K."/>
            <person name="Brown C.T."/>
            <person name="Hug L.A."/>
            <person name="Sharon I."/>
            <person name="Castelle C.J."/>
            <person name="Probst A.J."/>
            <person name="Thomas B.C."/>
            <person name="Singh A."/>
            <person name="Wilkins M.J."/>
            <person name="Karaoz U."/>
            <person name="Brodie E.L."/>
            <person name="Williams K.H."/>
            <person name="Hubbard S.S."/>
            <person name="Banfield J.F."/>
        </authorList>
    </citation>
    <scope>NUCLEOTIDE SEQUENCE [LARGE SCALE GENOMIC DNA]</scope>
</reference>
<dbReference type="SUPFAM" id="SSF56784">
    <property type="entry name" value="HAD-like"/>
    <property type="match status" value="1"/>
</dbReference>
<dbReference type="GO" id="GO:0000287">
    <property type="term" value="F:magnesium ion binding"/>
    <property type="evidence" value="ECO:0007669"/>
    <property type="project" value="TreeGrafter"/>
</dbReference>
<dbReference type="Gene3D" id="3.90.1070.10">
    <property type="match status" value="1"/>
</dbReference>
<dbReference type="InterPro" id="IPR036412">
    <property type="entry name" value="HAD-like_sf"/>
</dbReference>
<gene>
    <name evidence="1" type="ORF">A3D77_05790</name>
</gene>
<sequence length="262" mass="29004">MSNYKLVVCDVDGTLIPPASYQATGPSESVIKTVSKVQQKGVIVSIATARSLERVEDLVKILNIQAPIILDNGARIYHCGEKRYLTELFLPEEIARSIITRLSTFHDKVVFVDQKGRHEYKPDKYLSLKNVVKIIILHVTPEKAEAIYKNFKNTPDILVAKSISGHNPTAESVHITSAASGKDIALLEIARFLNLNTKEIIGIGDSYNDLDFLKVCGLKVAMGNSVEEVKKIADYIAPSYEHDGVADVLEKFILNEESPPSR</sequence>
<dbReference type="Pfam" id="PF08282">
    <property type="entry name" value="Hydrolase_3"/>
    <property type="match status" value="1"/>
</dbReference>
<dbReference type="STRING" id="1798382.A3D77_05790"/>